<dbReference type="GO" id="GO:0000287">
    <property type="term" value="F:magnesium ion binding"/>
    <property type="evidence" value="ECO:0007669"/>
    <property type="project" value="TreeGrafter"/>
</dbReference>
<dbReference type="AlphaFoldDB" id="X1VGM4"/>
<dbReference type="EMBL" id="BARW01037686">
    <property type="protein sequence ID" value="GAJ17382.1"/>
    <property type="molecule type" value="Genomic_DNA"/>
</dbReference>
<dbReference type="Gene3D" id="3.40.50.1000">
    <property type="entry name" value="HAD superfamily/HAD-like"/>
    <property type="match status" value="1"/>
</dbReference>
<proteinExistence type="predicted"/>
<dbReference type="GO" id="GO:0016791">
    <property type="term" value="F:phosphatase activity"/>
    <property type="evidence" value="ECO:0007669"/>
    <property type="project" value="TreeGrafter"/>
</dbReference>
<evidence type="ECO:0000313" key="1">
    <source>
        <dbReference type="EMBL" id="GAJ17382.1"/>
    </source>
</evidence>
<organism evidence="1">
    <name type="scientific">marine sediment metagenome</name>
    <dbReference type="NCBI Taxonomy" id="412755"/>
    <lineage>
        <taxon>unclassified sequences</taxon>
        <taxon>metagenomes</taxon>
        <taxon>ecological metagenomes</taxon>
    </lineage>
</organism>
<dbReference type="GO" id="GO:0005829">
    <property type="term" value="C:cytosol"/>
    <property type="evidence" value="ECO:0007669"/>
    <property type="project" value="TreeGrafter"/>
</dbReference>
<sequence length="56" mass="5905">MTNHSYKLLVVDIDGTLLGKDKSISAEDREALARASASGVLISLSTGRVTRACLSI</sequence>
<name>X1VGM4_9ZZZZ</name>
<protein>
    <submittedName>
        <fullName evidence="1">Uncharacterized protein</fullName>
    </submittedName>
</protein>
<dbReference type="PANTHER" id="PTHR10000:SF8">
    <property type="entry name" value="HAD SUPERFAMILY HYDROLASE-LIKE, TYPE 3"/>
    <property type="match status" value="1"/>
</dbReference>
<dbReference type="InterPro" id="IPR036412">
    <property type="entry name" value="HAD-like_sf"/>
</dbReference>
<dbReference type="SUPFAM" id="SSF56784">
    <property type="entry name" value="HAD-like"/>
    <property type="match status" value="1"/>
</dbReference>
<dbReference type="InterPro" id="IPR023214">
    <property type="entry name" value="HAD_sf"/>
</dbReference>
<reference evidence="1" key="1">
    <citation type="journal article" date="2014" name="Front. Microbiol.">
        <title>High frequency of phylogenetically diverse reductive dehalogenase-homologous genes in deep subseafloor sedimentary metagenomes.</title>
        <authorList>
            <person name="Kawai M."/>
            <person name="Futagami T."/>
            <person name="Toyoda A."/>
            <person name="Takaki Y."/>
            <person name="Nishi S."/>
            <person name="Hori S."/>
            <person name="Arai W."/>
            <person name="Tsubouchi T."/>
            <person name="Morono Y."/>
            <person name="Uchiyama I."/>
            <person name="Ito T."/>
            <person name="Fujiyama A."/>
            <person name="Inagaki F."/>
            <person name="Takami H."/>
        </authorList>
    </citation>
    <scope>NUCLEOTIDE SEQUENCE</scope>
    <source>
        <strain evidence="1">Expedition CK06-06</strain>
    </source>
</reference>
<gene>
    <name evidence="1" type="ORF">S12H4_58101</name>
</gene>
<feature type="non-terminal residue" evidence="1">
    <location>
        <position position="56"/>
    </location>
</feature>
<comment type="caution">
    <text evidence="1">The sequence shown here is derived from an EMBL/GenBank/DDBJ whole genome shotgun (WGS) entry which is preliminary data.</text>
</comment>
<dbReference type="PANTHER" id="PTHR10000">
    <property type="entry name" value="PHOSPHOSERINE PHOSPHATASE"/>
    <property type="match status" value="1"/>
</dbReference>
<dbReference type="Pfam" id="PF08282">
    <property type="entry name" value="Hydrolase_3"/>
    <property type="match status" value="1"/>
</dbReference>
<accession>X1VGM4</accession>